<dbReference type="InterPro" id="IPR018186">
    <property type="entry name" value="TF_T-box_CS"/>
</dbReference>
<dbReference type="AlphaFoldDB" id="A0A8C0NZZ7"/>
<dbReference type="PANTHER" id="PTHR11267:SF104">
    <property type="entry name" value="T-BOX TRANSCRIPTION FACTOR TBX1"/>
    <property type="match status" value="1"/>
</dbReference>
<dbReference type="GO" id="GO:0045893">
    <property type="term" value="P:positive regulation of DNA-templated transcription"/>
    <property type="evidence" value="ECO:0007669"/>
    <property type="project" value="InterPro"/>
</dbReference>
<evidence type="ECO:0000256" key="2">
    <source>
        <dbReference type="ARBA" id="ARBA00022473"/>
    </source>
</evidence>
<organism evidence="10 11">
    <name type="scientific">Canis lupus familiaris</name>
    <name type="common">Dog</name>
    <name type="synonym">Canis familiaris</name>
    <dbReference type="NCBI Taxonomy" id="9615"/>
    <lineage>
        <taxon>Eukaryota</taxon>
        <taxon>Metazoa</taxon>
        <taxon>Chordata</taxon>
        <taxon>Craniata</taxon>
        <taxon>Vertebrata</taxon>
        <taxon>Euteleostomi</taxon>
        <taxon>Mammalia</taxon>
        <taxon>Eutheria</taxon>
        <taxon>Laurasiatheria</taxon>
        <taxon>Carnivora</taxon>
        <taxon>Caniformia</taxon>
        <taxon>Canidae</taxon>
        <taxon>Canis</taxon>
    </lineage>
</organism>
<evidence type="ECO:0000256" key="6">
    <source>
        <dbReference type="ARBA" id="ARBA00023242"/>
    </source>
</evidence>
<dbReference type="PRINTS" id="PR00937">
    <property type="entry name" value="TBOX"/>
</dbReference>
<dbReference type="InterPro" id="IPR046360">
    <property type="entry name" value="T-box_DNA-bd"/>
</dbReference>
<dbReference type="Gene3D" id="2.60.40.820">
    <property type="entry name" value="Transcription factor, T-box"/>
    <property type="match status" value="1"/>
</dbReference>
<dbReference type="GO" id="GO:0005634">
    <property type="term" value="C:nucleus"/>
    <property type="evidence" value="ECO:0007669"/>
    <property type="project" value="UniProtKB-SubCell"/>
</dbReference>
<feature type="compositionally biased region" description="Low complexity" evidence="8">
    <location>
        <begin position="570"/>
        <end position="581"/>
    </location>
</feature>
<dbReference type="GO" id="GO:0000978">
    <property type="term" value="F:RNA polymerase II cis-regulatory region sequence-specific DNA binding"/>
    <property type="evidence" value="ECO:0007669"/>
    <property type="project" value="InterPro"/>
</dbReference>
<accession>A0A8C0NZZ7</accession>
<comment type="subcellular location">
    <subcellularLocation>
        <location evidence="1 7">Nucleus</location>
    </subcellularLocation>
</comment>
<dbReference type="Ensembl" id="ENSCAFT00030037566.1">
    <property type="protein sequence ID" value="ENSCAFP00030032776.1"/>
    <property type="gene ID" value="ENSCAFG00030020434.1"/>
</dbReference>
<dbReference type="InterPro" id="IPR036960">
    <property type="entry name" value="T-box_sf"/>
</dbReference>
<feature type="domain" description="T-box" evidence="9">
    <location>
        <begin position="160"/>
        <end position="363"/>
    </location>
</feature>
<feature type="compositionally biased region" description="Basic residues" evidence="8">
    <location>
        <begin position="706"/>
        <end position="715"/>
    </location>
</feature>
<feature type="compositionally biased region" description="Pro residues" evidence="8">
    <location>
        <begin position="614"/>
        <end position="623"/>
    </location>
</feature>
<evidence type="ECO:0000313" key="10">
    <source>
        <dbReference type="Ensembl" id="ENSCAFP00030032776.1"/>
    </source>
</evidence>
<dbReference type="GO" id="GO:0009653">
    <property type="term" value="P:anatomical structure morphogenesis"/>
    <property type="evidence" value="ECO:0007669"/>
    <property type="project" value="UniProtKB-ARBA"/>
</dbReference>
<dbReference type="GO" id="GO:0003700">
    <property type="term" value="F:DNA-binding transcription factor activity"/>
    <property type="evidence" value="ECO:0007669"/>
    <property type="project" value="InterPro"/>
</dbReference>
<keyword evidence="2" id="KW-0217">Developmental protein</keyword>
<dbReference type="SMART" id="SM00425">
    <property type="entry name" value="TBOX"/>
    <property type="match status" value="1"/>
</dbReference>
<keyword evidence="6 7" id="KW-0539">Nucleus</keyword>
<dbReference type="InterPro" id="IPR008967">
    <property type="entry name" value="p53-like_TF_DNA-bd_sf"/>
</dbReference>
<dbReference type="PROSITE" id="PS01264">
    <property type="entry name" value="TBOX_2"/>
    <property type="match status" value="1"/>
</dbReference>
<keyword evidence="5" id="KW-0804">Transcription</keyword>
<feature type="region of interest" description="Disordered" evidence="8">
    <location>
        <begin position="79"/>
        <end position="106"/>
    </location>
</feature>
<feature type="compositionally biased region" description="Basic residues" evidence="8">
    <location>
        <begin position="635"/>
        <end position="653"/>
    </location>
</feature>
<feature type="compositionally biased region" description="Basic residues" evidence="8">
    <location>
        <begin position="505"/>
        <end position="524"/>
    </location>
</feature>
<protein>
    <submittedName>
        <fullName evidence="10">T-box transcription factor 1</fullName>
    </submittedName>
</protein>
<dbReference type="Pfam" id="PF00907">
    <property type="entry name" value="T-box"/>
    <property type="match status" value="1"/>
</dbReference>
<dbReference type="SUPFAM" id="SSF49417">
    <property type="entry name" value="p53-like transcription factors"/>
    <property type="match status" value="1"/>
</dbReference>
<dbReference type="PANTHER" id="PTHR11267">
    <property type="entry name" value="T-BOX PROTEIN-RELATED"/>
    <property type="match status" value="1"/>
</dbReference>
<feature type="compositionally biased region" description="Polar residues" evidence="8">
    <location>
        <begin position="389"/>
        <end position="398"/>
    </location>
</feature>
<evidence type="ECO:0000256" key="5">
    <source>
        <dbReference type="ARBA" id="ARBA00023163"/>
    </source>
</evidence>
<dbReference type="InterPro" id="IPR001699">
    <property type="entry name" value="TF_T-box"/>
</dbReference>
<feature type="compositionally biased region" description="Low complexity" evidence="8">
    <location>
        <begin position="525"/>
        <end position="544"/>
    </location>
</feature>
<proteinExistence type="predicted"/>
<evidence type="ECO:0000256" key="4">
    <source>
        <dbReference type="ARBA" id="ARBA00023125"/>
    </source>
</evidence>
<reference evidence="10" key="1">
    <citation type="submission" date="2019-03" db="EMBL/GenBank/DDBJ databases">
        <authorList>
            <person name="Warren W.C."/>
            <person name="Johnson G.S."/>
        </authorList>
    </citation>
    <scope>NUCLEOTIDE SEQUENCE [LARGE SCALE GENOMIC DNA]</scope>
    <source>
        <strain evidence="10">Basenji</strain>
    </source>
</reference>
<reference evidence="10" key="2">
    <citation type="submission" date="2025-08" db="UniProtKB">
        <authorList>
            <consortium name="Ensembl"/>
        </authorList>
    </citation>
    <scope>IDENTIFICATION</scope>
</reference>
<keyword evidence="3" id="KW-0805">Transcription regulation</keyword>
<evidence type="ECO:0000313" key="11">
    <source>
        <dbReference type="Proteomes" id="UP000694429"/>
    </source>
</evidence>
<dbReference type="FunFam" id="2.60.40.820:FF:000006">
    <property type="entry name" value="T-box transcription factor"/>
    <property type="match status" value="1"/>
</dbReference>
<feature type="compositionally biased region" description="Low complexity" evidence="8">
    <location>
        <begin position="596"/>
        <end position="611"/>
    </location>
</feature>
<sequence>MDARSPLSPRASAFSIASLVAAEAAERSARLGPRSSDPAKLRRLLGSPAGMHFSTVTRDMEAFTASSLSSLGAAGGFPGAASPGADPYGPREPPPPRYDPCAAAAPGAPGPPPHAYPFVPAAGAASSAAAEPEGPGASCAAAAKAPVKKNAKVASVSVQLEMKALWDEFNQLGTEMIVTKAGRRMFPTFQVKLFGMDPMADYMLLMDFVPVDDKRYRYAFHSSSWLVAGKADPATPGRVHYHPDSPAKGAQWMKQIVSFDKLKLTNNLLDDNGHIILNSMHRYQPRFHVVYVDPRKDSEKYAEENFKTFVFEETRFTAVTAYQNHRAGPASYQVDLSSSNCQCGLKITQLKIASNPFAKGFRDCDPEDWPRNHRPGALPLMSAFARSRNPVTSPTQPNGAEKGRAGGRGIRAAAPSALRPRPAALPGLARAPGALAAFAPVAQRSWRRASAHSPARPDGCAAPAPPAARRPRRGAGPWGGPPGRAPGEGAGPPGSRPGALTPGPPRRRGRGSARIRARRGRTGRARGPGAPAAAAGSGAEPCAARGRRRRRPRPAARCARGPAQPPAPRAAPGGARRVGAAAPPPLQVPGRRLRPLPRGQEPAGALPAARPARPRLPPAPAPAPARARAPPPRREPRRRRRRRSRRRRRRRQHVLVGRGRAARLLRLLPQITRPPPAARAAPRAPRTRSCRPGASPAAKPSGPRRFPARSRRGAGPRRQCQSARSAAEGSGIYCSPRARVAPRPHPGPAGSCSVDDPGARLQAV</sequence>
<feature type="compositionally biased region" description="Low complexity" evidence="8">
    <location>
        <begin position="691"/>
        <end position="705"/>
    </location>
</feature>
<evidence type="ECO:0000256" key="1">
    <source>
        <dbReference type="ARBA" id="ARBA00004123"/>
    </source>
</evidence>
<name>A0A8C0NZZ7_CANLF</name>
<evidence type="ECO:0000256" key="7">
    <source>
        <dbReference type="PROSITE-ProRule" id="PRU00201"/>
    </source>
</evidence>
<evidence type="ECO:0000256" key="3">
    <source>
        <dbReference type="ARBA" id="ARBA00023015"/>
    </source>
</evidence>
<feature type="compositionally biased region" description="Low complexity" evidence="8">
    <location>
        <begin position="79"/>
        <end position="88"/>
    </location>
</feature>
<dbReference type="PROSITE" id="PS50252">
    <property type="entry name" value="TBOX_3"/>
    <property type="match status" value="1"/>
</dbReference>
<keyword evidence="4 7" id="KW-0238">DNA-binding</keyword>
<feature type="region of interest" description="Disordered" evidence="8">
    <location>
        <begin position="447"/>
        <end position="764"/>
    </location>
</feature>
<dbReference type="Proteomes" id="UP000694429">
    <property type="component" value="Chromosome 26"/>
</dbReference>
<feature type="compositionally biased region" description="Low complexity" evidence="8">
    <location>
        <begin position="654"/>
        <end position="668"/>
    </location>
</feature>
<feature type="compositionally biased region" description="Basic residues" evidence="8">
    <location>
        <begin position="545"/>
        <end position="554"/>
    </location>
</feature>
<evidence type="ECO:0000256" key="8">
    <source>
        <dbReference type="SAM" id="MobiDB-lite"/>
    </source>
</evidence>
<dbReference type="CDD" id="cd20187">
    <property type="entry name" value="T-box_TBX1_10-like"/>
    <property type="match status" value="1"/>
</dbReference>
<dbReference type="PROSITE" id="PS01283">
    <property type="entry name" value="TBOX_1"/>
    <property type="match status" value="1"/>
</dbReference>
<comment type="caution">
    <text evidence="7">Lacks conserved residue(s) required for the propagation of feature annotation.</text>
</comment>
<evidence type="ECO:0000259" key="9">
    <source>
        <dbReference type="PROSITE" id="PS50252"/>
    </source>
</evidence>
<feature type="region of interest" description="Disordered" evidence="8">
    <location>
        <begin position="387"/>
        <end position="407"/>
    </location>
</feature>